<dbReference type="FunFam" id="3.40.50.1820:FF:000033">
    <property type="entry name" value="Pancreatic triacylglycerol lipase"/>
    <property type="match status" value="1"/>
</dbReference>
<keyword evidence="11" id="KW-1185">Reference proteome</keyword>
<keyword evidence="6" id="KW-0479">Metal-binding</keyword>
<dbReference type="PIRSF" id="PIRSF000865">
    <property type="entry name" value="Lipoprotein_lipase_LIPH"/>
    <property type="match status" value="1"/>
</dbReference>
<dbReference type="STRING" id="282301.A0A267E9W0"/>
<accession>A0A267E9W0</accession>
<dbReference type="GO" id="GO:0016042">
    <property type="term" value="P:lipid catabolic process"/>
    <property type="evidence" value="ECO:0007669"/>
    <property type="project" value="TreeGrafter"/>
</dbReference>
<dbReference type="InterPro" id="IPR013818">
    <property type="entry name" value="Lipase"/>
</dbReference>
<feature type="active site" description="Charge relay system" evidence="5">
    <location>
        <position position="306"/>
    </location>
</feature>
<feature type="active site" description="Charge relay system" evidence="5">
    <location>
        <position position="193"/>
    </location>
</feature>
<dbReference type="AlphaFoldDB" id="A0A267E9W0"/>
<evidence type="ECO:0000256" key="4">
    <source>
        <dbReference type="ARBA" id="ARBA00023157"/>
    </source>
</evidence>
<dbReference type="GO" id="GO:0046872">
    <property type="term" value="F:metal ion binding"/>
    <property type="evidence" value="ECO:0007669"/>
    <property type="project" value="UniProtKB-KW"/>
</dbReference>
<evidence type="ECO:0000259" key="9">
    <source>
        <dbReference type="Pfam" id="PF00151"/>
    </source>
</evidence>
<comment type="similarity">
    <text evidence="2 7">Belongs to the AB hydrolase superfamily. Lipase family.</text>
</comment>
<evidence type="ECO:0000256" key="8">
    <source>
        <dbReference type="SAM" id="SignalP"/>
    </source>
</evidence>
<evidence type="ECO:0000313" key="11">
    <source>
        <dbReference type="Proteomes" id="UP000215902"/>
    </source>
</evidence>
<comment type="subcellular location">
    <subcellularLocation>
        <location evidence="1">Secreted</location>
    </subcellularLocation>
</comment>
<evidence type="ECO:0000256" key="6">
    <source>
        <dbReference type="PIRSR" id="PIRSR000865-2"/>
    </source>
</evidence>
<feature type="domain" description="Lipase" evidence="9">
    <location>
        <begin position="41"/>
        <end position="379"/>
    </location>
</feature>
<protein>
    <recommendedName>
        <fullName evidence="9">Lipase domain-containing protein</fullName>
    </recommendedName>
</protein>
<evidence type="ECO:0000256" key="7">
    <source>
        <dbReference type="RuleBase" id="RU004262"/>
    </source>
</evidence>
<keyword evidence="3" id="KW-0964">Secreted</keyword>
<dbReference type="InterPro" id="IPR029058">
    <property type="entry name" value="AB_hydrolase_fold"/>
</dbReference>
<dbReference type="OrthoDB" id="199913at2759"/>
<dbReference type="InterPro" id="IPR002331">
    <property type="entry name" value="Lipase_panc"/>
</dbReference>
<dbReference type="InterPro" id="IPR036392">
    <property type="entry name" value="PLAT/LH2_dom_sf"/>
</dbReference>
<dbReference type="PRINTS" id="PR00821">
    <property type="entry name" value="TAGLIPASE"/>
</dbReference>
<dbReference type="InterPro" id="IPR016272">
    <property type="entry name" value="Lipase_LIPH"/>
</dbReference>
<feature type="signal peptide" evidence="8">
    <location>
        <begin position="1"/>
        <end position="18"/>
    </location>
</feature>
<evidence type="ECO:0000256" key="2">
    <source>
        <dbReference type="ARBA" id="ARBA00010701"/>
    </source>
</evidence>
<dbReference type="PRINTS" id="PR00823">
    <property type="entry name" value="PANCLIPASE"/>
</dbReference>
<comment type="caution">
    <text evidence="10">The sequence shown here is derived from an EMBL/GenBank/DDBJ whole genome shotgun (WGS) entry which is preliminary data.</text>
</comment>
<dbReference type="SUPFAM" id="SSF49723">
    <property type="entry name" value="Lipase/lipooxygenase domain (PLAT/LH2 domain)"/>
    <property type="match status" value="1"/>
</dbReference>
<keyword evidence="8" id="KW-0732">Signal</keyword>
<feature type="binding site" evidence="6">
    <location>
        <position position="230"/>
    </location>
    <ligand>
        <name>Ca(2+)</name>
        <dbReference type="ChEBI" id="CHEBI:29108"/>
    </ligand>
</feature>
<keyword evidence="6" id="KW-0106">Calcium</keyword>
<feature type="chain" id="PRO_5012040410" description="Lipase domain-containing protein" evidence="8">
    <location>
        <begin position="19"/>
        <end position="504"/>
    </location>
</feature>
<dbReference type="InterPro" id="IPR000734">
    <property type="entry name" value="TAG_lipase"/>
</dbReference>
<dbReference type="GO" id="GO:0005615">
    <property type="term" value="C:extracellular space"/>
    <property type="evidence" value="ECO:0007669"/>
    <property type="project" value="TreeGrafter"/>
</dbReference>
<feature type="binding site" evidence="6">
    <location>
        <position position="235"/>
    </location>
    <ligand>
        <name>Ca(2+)</name>
        <dbReference type="ChEBI" id="CHEBI:29108"/>
    </ligand>
</feature>
<feature type="binding site" evidence="6">
    <location>
        <position position="232"/>
    </location>
    <ligand>
        <name>Ca(2+)</name>
        <dbReference type="ChEBI" id="CHEBI:29108"/>
    </ligand>
</feature>
<dbReference type="CDD" id="cd00707">
    <property type="entry name" value="Pancreat_lipase_like"/>
    <property type="match status" value="1"/>
</dbReference>
<name>A0A267E9W0_9PLAT</name>
<dbReference type="Gene3D" id="3.40.50.1820">
    <property type="entry name" value="alpha/beta hydrolase"/>
    <property type="match status" value="1"/>
</dbReference>
<keyword evidence="4" id="KW-1015">Disulfide bond</keyword>
<dbReference type="EMBL" id="NIVC01002481">
    <property type="protein sequence ID" value="PAA57492.1"/>
    <property type="molecule type" value="Genomic_DNA"/>
</dbReference>
<evidence type="ECO:0000256" key="5">
    <source>
        <dbReference type="PIRSR" id="PIRSR000865-1"/>
    </source>
</evidence>
<evidence type="ECO:0000256" key="3">
    <source>
        <dbReference type="ARBA" id="ARBA00022525"/>
    </source>
</evidence>
<dbReference type="PANTHER" id="PTHR11610:SF173">
    <property type="entry name" value="LIPASE DOMAIN-CONTAINING PROTEIN-RELATED"/>
    <property type="match status" value="1"/>
</dbReference>
<dbReference type="GO" id="GO:0004806">
    <property type="term" value="F:triacylglycerol lipase activity"/>
    <property type="evidence" value="ECO:0007669"/>
    <property type="project" value="InterPro"/>
</dbReference>
<evidence type="ECO:0000256" key="1">
    <source>
        <dbReference type="ARBA" id="ARBA00004613"/>
    </source>
</evidence>
<dbReference type="Proteomes" id="UP000215902">
    <property type="component" value="Unassembled WGS sequence"/>
</dbReference>
<organism evidence="10 11">
    <name type="scientific">Macrostomum lignano</name>
    <dbReference type="NCBI Taxonomy" id="282301"/>
    <lineage>
        <taxon>Eukaryota</taxon>
        <taxon>Metazoa</taxon>
        <taxon>Spiralia</taxon>
        <taxon>Lophotrochozoa</taxon>
        <taxon>Platyhelminthes</taxon>
        <taxon>Rhabditophora</taxon>
        <taxon>Macrostomorpha</taxon>
        <taxon>Macrostomida</taxon>
        <taxon>Macrostomidae</taxon>
        <taxon>Macrostomum</taxon>
    </lineage>
</organism>
<dbReference type="SUPFAM" id="SSF53474">
    <property type="entry name" value="alpha/beta-Hydrolases"/>
    <property type="match status" value="1"/>
</dbReference>
<reference evidence="10 11" key="1">
    <citation type="submission" date="2017-06" db="EMBL/GenBank/DDBJ databases">
        <title>A platform for efficient transgenesis in Macrostomum lignano, a flatworm model organism for stem cell research.</title>
        <authorList>
            <person name="Berezikov E."/>
        </authorList>
    </citation>
    <scope>NUCLEOTIDE SEQUENCE [LARGE SCALE GENOMIC DNA]</scope>
    <source>
        <strain evidence="10">DV1</strain>
        <tissue evidence="10">Whole organism</tissue>
    </source>
</reference>
<dbReference type="Gene3D" id="2.60.60.20">
    <property type="entry name" value="PLAT/LH2 domain"/>
    <property type="match status" value="1"/>
</dbReference>
<feature type="active site" description="Charge relay system" evidence="5">
    <location>
        <position position="216"/>
    </location>
</feature>
<dbReference type="InterPro" id="IPR033906">
    <property type="entry name" value="Lipase_N"/>
</dbReference>
<dbReference type="PANTHER" id="PTHR11610">
    <property type="entry name" value="LIPASE"/>
    <property type="match status" value="1"/>
</dbReference>
<gene>
    <name evidence="10" type="ORF">BOX15_Mlig007525g2</name>
</gene>
<evidence type="ECO:0000313" key="10">
    <source>
        <dbReference type="EMBL" id="PAA57492.1"/>
    </source>
</evidence>
<sequence>MTTTLCLILALVASLAAALPQPQEVKEPKTASNEAMLIPMEVCYDGLGCFSTGGNFYDLVRRPLQLLPQSPERIGPTYALYTRRSIISGQSLVYGDKSSVEKSNFDASRPTKIIIHGFLENGSEDWVNDMKKALLLHGDYNVIQLDWSRGNQLPYTQATANTRVIGAMIAQMIVWLEAEFGASWTSFHLLGHSLGAHVSGYAGERLPGLARITGMDPAGPYFEGTHPEVRLDPTDANFVDAIHTDGDSLLSSAKLEGGFGMMEPAGHVDFYPNGGKKQPDCKQNPIISIIINGIVEGSKWAVACDHLRVLPLMTSTVMHYQGDYKAYPCDSYENFKAGRCATCGSTGCAFMGMRADEWRPPTGTSGVRMFLDTTGSEPFDIHHYAVSVSISDVSDAKKQYGDLYLILESETGERSSELTVFSKEYMYPGDRRTALMTSPDSVFNLARITVSWKHRWVLAILTQRLRINRIEIFEGLTEKRSLFCARDVSIDSGKSITLGRSNAC</sequence>
<dbReference type="Pfam" id="PF00151">
    <property type="entry name" value="Lipase"/>
    <property type="match status" value="1"/>
</dbReference>
<dbReference type="ESTHER" id="9plat-a0a1i8isp7">
    <property type="family name" value="Pancreatic_lipase"/>
</dbReference>
<proteinExistence type="inferred from homology"/>